<dbReference type="PANTHER" id="PTHR30146:SF109">
    <property type="entry name" value="HTH-TYPE TRANSCRIPTIONAL REGULATOR GALS"/>
    <property type="match status" value="1"/>
</dbReference>
<sequence length="285" mass="30124">MRSAAAAAGTAVHLVTPCLAGEEEGLPEALVAALARQGWRVAVWPVADDAAQQLACLRALPMDEPVLLVPARDAGPDLAAAVAQRVAVAAGRPLPGSRLDTWLVENYRAGYLAGKHLVNLRHQEVAYLGPAGASPAAAERLRGFRQALRHNGRELPAQRVAEVLPDADAVAAALRRWWSDEPAPTALFAASPQLAAWALAALEEMGRRVPDDVALVGYGDGPLARALRPRLTAVVPPLDELARQAAATLAERARSAQRAGERRAEPVRLAPRLIIRQSCGMRAAG</sequence>
<dbReference type="Pfam" id="PF13377">
    <property type="entry name" value="Peripla_BP_3"/>
    <property type="match status" value="1"/>
</dbReference>
<evidence type="ECO:0000256" key="1">
    <source>
        <dbReference type="ARBA" id="ARBA00023015"/>
    </source>
</evidence>
<organism evidence="5 6">
    <name type="scientific">Thermaerobacter composti</name>
    <dbReference type="NCBI Taxonomy" id="554949"/>
    <lineage>
        <taxon>Bacteria</taxon>
        <taxon>Bacillati</taxon>
        <taxon>Bacillota</taxon>
        <taxon>Clostridia</taxon>
        <taxon>Eubacteriales</taxon>
        <taxon>Clostridiales Family XVII. Incertae Sedis</taxon>
        <taxon>Thermaerobacter</taxon>
    </lineage>
</organism>
<feature type="domain" description="Transcriptional regulator LacI/GalR-like sensor" evidence="4">
    <location>
        <begin position="115"/>
        <end position="279"/>
    </location>
</feature>
<dbReference type="InterPro" id="IPR028082">
    <property type="entry name" value="Peripla_BP_I"/>
</dbReference>
<proteinExistence type="predicted"/>
<dbReference type="PANTHER" id="PTHR30146">
    <property type="entry name" value="LACI-RELATED TRANSCRIPTIONAL REPRESSOR"/>
    <property type="match status" value="1"/>
</dbReference>
<dbReference type="Gene3D" id="3.40.50.2300">
    <property type="match status" value="2"/>
</dbReference>
<gene>
    <name evidence="5" type="ORF">Q5761_07055</name>
</gene>
<keyword evidence="6" id="KW-1185">Reference proteome</keyword>
<evidence type="ECO:0000256" key="2">
    <source>
        <dbReference type="ARBA" id="ARBA00023125"/>
    </source>
</evidence>
<dbReference type="CDD" id="cd06267">
    <property type="entry name" value="PBP1_LacI_sugar_binding-like"/>
    <property type="match status" value="1"/>
</dbReference>
<dbReference type="SUPFAM" id="SSF53822">
    <property type="entry name" value="Periplasmic binding protein-like I"/>
    <property type="match status" value="1"/>
</dbReference>
<dbReference type="RefSeq" id="WP_135225617.1">
    <property type="nucleotide sequence ID" value="NZ_CP132508.1"/>
</dbReference>
<evidence type="ECO:0000259" key="4">
    <source>
        <dbReference type="Pfam" id="PF13377"/>
    </source>
</evidence>
<reference evidence="5 6" key="1">
    <citation type="submission" date="2023-08" db="EMBL/GenBank/DDBJ databases">
        <title>Genome sequence of Thermaerobacter compostii strain Ins1, a spore-forming filamentous bacterium isolated from a deep geothermal reservoir.</title>
        <authorList>
            <person name="Bregnard D."/>
            <person name="Gonzalez D."/>
            <person name="Junier P."/>
        </authorList>
    </citation>
    <scope>NUCLEOTIDE SEQUENCE [LARGE SCALE GENOMIC DNA]</scope>
    <source>
        <strain evidence="5 6">Ins1</strain>
    </source>
</reference>
<evidence type="ECO:0000256" key="3">
    <source>
        <dbReference type="ARBA" id="ARBA00023163"/>
    </source>
</evidence>
<protein>
    <submittedName>
        <fullName evidence="5">Substrate-binding domain-containing protein</fullName>
    </submittedName>
</protein>
<evidence type="ECO:0000313" key="6">
    <source>
        <dbReference type="Proteomes" id="UP001304683"/>
    </source>
</evidence>
<name>A0ABZ0QKX7_9FIRM</name>
<accession>A0ABZ0QKX7</accession>
<dbReference type="Proteomes" id="UP001304683">
    <property type="component" value="Chromosome"/>
</dbReference>
<evidence type="ECO:0000313" key="5">
    <source>
        <dbReference type="EMBL" id="WPD18150.1"/>
    </source>
</evidence>
<keyword evidence="1" id="KW-0805">Transcription regulation</keyword>
<dbReference type="InterPro" id="IPR046335">
    <property type="entry name" value="LacI/GalR-like_sensor"/>
</dbReference>
<keyword evidence="3" id="KW-0804">Transcription</keyword>
<keyword evidence="2" id="KW-0238">DNA-binding</keyword>
<dbReference type="EMBL" id="CP132508">
    <property type="protein sequence ID" value="WPD18150.1"/>
    <property type="molecule type" value="Genomic_DNA"/>
</dbReference>